<dbReference type="RefSeq" id="WP_010017507.1">
    <property type="nucleotide sequence ID" value="NZ_CAUZLR010000008.1"/>
</dbReference>
<dbReference type="Proteomes" id="UP001314261">
    <property type="component" value="Unassembled WGS sequence"/>
</dbReference>
<sequence>MSKKNKKIPNTGKKHHVFWIALIVLVLLVAVGAVLTISRPKQKSKNTQLTSQQQSLLAKGESSQNSKTPQKQQVVKPTSTDYGFDVYPTSDSQQITDLKKRTDSKVKSIQAYIKQQSVGLPMTAGTIKAASKEDSNAAFQNGITFWRSKLTIDGKLQKVVVADIGSGAYEVFTAKPTDKNYSFTYSGSEKVQGVDNLDAISQDSQTQHYYDQDVSTK</sequence>
<comment type="caution">
    <text evidence="2">The sequence shown here is derived from an EMBL/GenBank/DDBJ whole genome shotgun (WGS) entry which is preliminary data.</text>
</comment>
<evidence type="ECO:0000313" key="2">
    <source>
        <dbReference type="EMBL" id="CAK1247839.1"/>
    </source>
</evidence>
<keyword evidence="3" id="KW-1185">Reference proteome</keyword>
<accession>A0ABN9Z018</accession>
<evidence type="ECO:0000256" key="1">
    <source>
        <dbReference type="SAM" id="MobiDB-lite"/>
    </source>
</evidence>
<protein>
    <recommendedName>
        <fullName evidence="4">Lipoprotein</fullName>
    </recommendedName>
</protein>
<feature type="region of interest" description="Disordered" evidence="1">
    <location>
        <begin position="41"/>
        <end position="77"/>
    </location>
</feature>
<proteinExistence type="predicted"/>
<name>A0ABN9Z018_9LACO</name>
<organism evidence="2 3">
    <name type="scientific">Fructobacillus fructosus</name>
    <dbReference type="NCBI Taxonomy" id="1631"/>
    <lineage>
        <taxon>Bacteria</taxon>
        <taxon>Bacillati</taxon>
        <taxon>Bacillota</taxon>
        <taxon>Bacilli</taxon>
        <taxon>Lactobacillales</taxon>
        <taxon>Lactobacillaceae</taxon>
        <taxon>Fructobacillus</taxon>
    </lineage>
</organism>
<gene>
    <name evidence="2" type="ORF">R54839_PPFHFPJH_01210</name>
</gene>
<evidence type="ECO:0008006" key="4">
    <source>
        <dbReference type="Google" id="ProtNLM"/>
    </source>
</evidence>
<reference evidence="2 3" key="1">
    <citation type="submission" date="2023-10" db="EMBL/GenBank/DDBJ databases">
        <authorList>
            <person name="Botero Cardona J."/>
        </authorList>
    </citation>
    <scope>NUCLEOTIDE SEQUENCE [LARGE SCALE GENOMIC DNA]</scope>
    <source>
        <strain evidence="2 3">R-54839</strain>
    </source>
</reference>
<feature type="compositionally biased region" description="Polar residues" evidence="1">
    <location>
        <begin position="61"/>
        <end position="77"/>
    </location>
</feature>
<evidence type="ECO:0000313" key="3">
    <source>
        <dbReference type="Proteomes" id="UP001314261"/>
    </source>
</evidence>
<dbReference type="EMBL" id="CAUZLR010000008">
    <property type="protein sequence ID" value="CAK1247839.1"/>
    <property type="molecule type" value="Genomic_DNA"/>
</dbReference>
<feature type="compositionally biased region" description="Low complexity" evidence="1">
    <location>
        <begin position="45"/>
        <end position="57"/>
    </location>
</feature>